<dbReference type="RefSeq" id="WP_261954851.1">
    <property type="nucleotide sequence ID" value="NZ_AP026073.1"/>
</dbReference>
<dbReference type="InterPro" id="IPR036271">
    <property type="entry name" value="Tet_transcr_reg_TetR-rel_C_sf"/>
</dbReference>
<name>A0ABN6QYG8_STRNI</name>
<dbReference type="PANTHER" id="PTHR30055">
    <property type="entry name" value="HTH-TYPE TRANSCRIPTIONAL REGULATOR RUTR"/>
    <property type="match status" value="1"/>
</dbReference>
<dbReference type="InterPro" id="IPR001647">
    <property type="entry name" value="HTH_TetR"/>
</dbReference>
<evidence type="ECO:0000256" key="2">
    <source>
        <dbReference type="ARBA" id="ARBA00023125"/>
    </source>
</evidence>
<reference evidence="6" key="1">
    <citation type="submission" date="2022-06" db="EMBL/GenBank/DDBJ databases">
        <title>Complete genome sequence of Streptomyces nigrescens HEK616.</title>
        <authorList>
            <person name="Asamizu S."/>
            <person name="Onaka H."/>
        </authorList>
    </citation>
    <scope>NUCLEOTIDE SEQUENCE</scope>
    <source>
        <strain evidence="6">HEK616</strain>
    </source>
</reference>
<dbReference type="PRINTS" id="PR00455">
    <property type="entry name" value="HTHTETR"/>
</dbReference>
<keyword evidence="3" id="KW-0804">Transcription</keyword>
<dbReference type="Pfam" id="PF14246">
    <property type="entry name" value="TetR_C_7"/>
    <property type="match status" value="1"/>
</dbReference>
<feature type="domain" description="HTH tetR-type" evidence="5">
    <location>
        <begin position="13"/>
        <end position="73"/>
    </location>
</feature>
<dbReference type="InterPro" id="IPR009057">
    <property type="entry name" value="Homeodomain-like_sf"/>
</dbReference>
<keyword evidence="1" id="KW-0805">Transcription regulation</keyword>
<dbReference type="InterPro" id="IPR050109">
    <property type="entry name" value="HTH-type_TetR-like_transc_reg"/>
</dbReference>
<evidence type="ECO:0000256" key="3">
    <source>
        <dbReference type="ARBA" id="ARBA00023163"/>
    </source>
</evidence>
<dbReference type="Gene3D" id="1.10.357.10">
    <property type="entry name" value="Tetracycline Repressor, domain 2"/>
    <property type="match status" value="1"/>
</dbReference>
<dbReference type="PROSITE" id="PS50977">
    <property type="entry name" value="HTH_TETR_2"/>
    <property type="match status" value="1"/>
</dbReference>
<keyword evidence="7" id="KW-1185">Reference proteome</keyword>
<dbReference type="SUPFAM" id="SSF48498">
    <property type="entry name" value="Tetracyclin repressor-like, C-terminal domain"/>
    <property type="match status" value="1"/>
</dbReference>
<evidence type="ECO:0000256" key="4">
    <source>
        <dbReference type="PROSITE-ProRule" id="PRU00335"/>
    </source>
</evidence>
<evidence type="ECO:0000256" key="1">
    <source>
        <dbReference type="ARBA" id="ARBA00023015"/>
    </source>
</evidence>
<feature type="DNA-binding region" description="H-T-H motif" evidence="4">
    <location>
        <begin position="36"/>
        <end position="55"/>
    </location>
</feature>
<dbReference type="Proteomes" id="UP001059597">
    <property type="component" value="Chromosome"/>
</dbReference>
<evidence type="ECO:0000313" key="7">
    <source>
        <dbReference type="Proteomes" id="UP001059597"/>
    </source>
</evidence>
<dbReference type="SUPFAM" id="SSF46689">
    <property type="entry name" value="Homeodomain-like"/>
    <property type="match status" value="1"/>
</dbReference>
<sequence length="219" mass="23819">MTSDAAAPLTGGALTRSRILDAAAALMTTVGLTRTTTKQIAREAGCSEAALYKHFRNKEEIFVRVLHERAPRFSDALRRLPDAVGDDRGPARHLEEVALTALHFYRRSFPIAASLFASPELLDTHRRKLDELGTDGPQNAVQHLAAYLTAEQKLGRITSGIDPHAAATLLVGACFHRAFLDLFFDAKAPAGALLPQDEREFATETVRALLDGLRPPGAR</sequence>
<evidence type="ECO:0000313" key="6">
    <source>
        <dbReference type="EMBL" id="BDM71227.1"/>
    </source>
</evidence>
<protein>
    <submittedName>
        <fullName evidence="6">TetR family transcriptional regulator</fullName>
    </submittedName>
</protein>
<gene>
    <name evidence="6" type="primary">rutR</name>
    <name evidence="6" type="ORF">HEK616_47140</name>
</gene>
<dbReference type="Pfam" id="PF00440">
    <property type="entry name" value="TetR_N"/>
    <property type="match status" value="1"/>
</dbReference>
<organism evidence="6 7">
    <name type="scientific">Streptomyces nigrescens</name>
    <dbReference type="NCBI Taxonomy" id="1920"/>
    <lineage>
        <taxon>Bacteria</taxon>
        <taxon>Bacillati</taxon>
        <taxon>Actinomycetota</taxon>
        <taxon>Actinomycetes</taxon>
        <taxon>Kitasatosporales</taxon>
        <taxon>Streptomycetaceae</taxon>
        <taxon>Streptomyces</taxon>
    </lineage>
</organism>
<proteinExistence type="predicted"/>
<dbReference type="InterPro" id="IPR039536">
    <property type="entry name" value="TetR_C_Proteobacteria"/>
</dbReference>
<accession>A0ABN6QYG8</accession>
<dbReference type="PANTHER" id="PTHR30055:SF238">
    <property type="entry name" value="MYCOFACTOCIN BIOSYNTHESIS TRANSCRIPTIONAL REGULATOR MFTR-RELATED"/>
    <property type="match status" value="1"/>
</dbReference>
<keyword evidence="2 4" id="KW-0238">DNA-binding</keyword>
<evidence type="ECO:0000259" key="5">
    <source>
        <dbReference type="PROSITE" id="PS50977"/>
    </source>
</evidence>
<dbReference type="EMBL" id="AP026073">
    <property type="protein sequence ID" value="BDM71227.1"/>
    <property type="molecule type" value="Genomic_DNA"/>
</dbReference>